<keyword evidence="2" id="KW-0812">Transmembrane</keyword>
<evidence type="ECO:0000313" key="4">
    <source>
        <dbReference type="Proteomes" id="UP000706124"/>
    </source>
</evidence>
<reference evidence="3 4" key="1">
    <citation type="journal article" date="2020" name="bioRxiv">
        <title>Whole genome comparisons of ergot fungi reveals the divergence and evolution of species within the genus Claviceps are the result of varying mechanisms driving genome evolution and host range expansion.</title>
        <authorList>
            <person name="Wyka S.A."/>
            <person name="Mondo S.J."/>
            <person name="Liu M."/>
            <person name="Dettman J."/>
            <person name="Nalam V."/>
            <person name="Broders K.D."/>
        </authorList>
    </citation>
    <scope>NUCLEOTIDE SEQUENCE [LARGE SCALE GENOMIC DNA]</scope>
    <source>
        <strain evidence="3 4">CCC 1485</strain>
    </source>
</reference>
<protein>
    <submittedName>
        <fullName evidence="3">Uncharacterized protein</fullName>
    </submittedName>
</protein>
<proteinExistence type="predicted"/>
<sequence>MSDFASFTSTFGLSTLTSAATPAGFSVGIGGGLTGMGVLSFLFFLLPVWHHEIQFVFKVGMEGSESNLDGQPSHGVAPHIRVYDNMGKFLGRQMRYYTCQNGRENCVGHIHPVKRQPAYAMIGGNSYPLCLAAVGVTYESGDRYGWVGNWAQTCEQPWYYSAHNAVMDNATFGLNCAWIGRRDRQSHHKKNRNLKMGIPTGIRIHFIEFTEAYRAINDDEYYCRENNTALAFHMNKHPGFFDGTTLPERVYHRPPNKRDETQVEKERARSISSEISSDMWKRSVKSHMNHHSAKYLCESGSSAGPSLVAMSERLFCHMPDKVLYQFCADVESGGCWDHEAHSFDAKGPGKIHARAALPNIYFDKPLVWGAPEESS</sequence>
<feature type="compositionally biased region" description="Basic and acidic residues" evidence="1">
    <location>
        <begin position="256"/>
        <end position="269"/>
    </location>
</feature>
<evidence type="ECO:0000256" key="2">
    <source>
        <dbReference type="SAM" id="Phobius"/>
    </source>
</evidence>
<evidence type="ECO:0000256" key="1">
    <source>
        <dbReference type="SAM" id="MobiDB-lite"/>
    </source>
</evidence>
<accession>A0A9P7M7A3</accession>
<feature type="region of interest" description="Disordered" evidence="1">
    <location>
        <begin position="246"/>
        <end position="270"/>
    </location>
</feature>
<dbReference type="OrthoDB" id="5365129at2759"/>
<comment type="caution">
    <text evidence="3">The sequence shown here is derived from an EMBL/GenBank/DDBJ whole genome shotgun (WGS) entry which is preliminary data.</text>
</comment>
<dbReference type="Proteomes" id="UP000706124">
    <property type="component" value="Unassembled WGS sequence"/>
</dbReference>
<dbReference type="AlphaFoldDB" id="A0A9P7M7A3"/>
<feature type="transmembrane region" description="Helical" evidence="2">
    <location>
        <begin position="29"/>
        <end position="49"/>
    </location>
</feature>
<evidence type="ECO:0000313" key="3">
    <source>
        <dbReference type="EMBL" id="KAG5931647.1"/>
    </source>
</evidence>
<organism evidence="3 4">
    <name type="scientific">Claviceps pazoutovae</name>
    <dbReference type="NCBI Taxonomy" id="1649127"/>
    <lineage>
        <taxon>Eukaryota</taxon>
        <taxon>Fungi</taxon>
        <taxon>Dikarya</taxon>
        <taxon>Ascomycota</taxon>
        <taxon>Pezizomycotina</taxon>
        <taxon>Sordariomycetes</taxon>
        <taxon>Hypocreomycetidae</taxon>
        <taxon>Hypocreales</taxon>
        <taxon>Clavicipitaceae</taxon>
        <taxon>Claviceps</taxon>
    </lineage>
</organism>
<keyword evidence="2" id="KW-1133">Transmembrane helix</keyword>
<keyword evidence="2" id="KW-0472">Membrane</keyword>
<name>A0A9P7M7A3_9HYPO</name>
<gene>
    <name evidence="3" type="ORF">E4U60_005924</name>
</gene>
<dbReference type="EMBL" id="SRPO01000542">
    <property type="protein sequence ID" value="KAG5931647.1"/>
    <property type="molecule type" value="Genomic_DNA"/>
</dbReference>
<keyword evidence="4" id="KW-1185">Reference proteome</keyword>